<dbReference type="RefSeq" id="WP_165913605.1">
    <property type="nucleotide sequence ID" value="NZ_CP058648.1"/>
</dbReference>
<reference evidence="1 2" key="1">
    <citation type="submission" date="2019-03" db="EMBL/GenBank/DDBJ databases">
        <title>Genomic Encyclopedia of Type Strains, Phase IV (KMG-IV): sequencing the most valuable type-strain genomes for metagenomic binning, comparative biology and taxonomic classification.</title>
        <authorList>
            <person name="Goeker M."/>
        </authorList>
    </citation>
    <scope>NUCLEOTIDE SEQUENCE [LARGE SCALE GENOMIC DNA]</scope>
    <source>
        <strain evidence="1 2">DSM 100013</strain>
    </source>
</reference>
<organism evidence="1 2">
    <name type="scientific">Serpentinicella alkaliphila</name>
    <dbReference type="NCBI Taxonomy" id="1734049"/>
    <lineage>
        <taxon>Bacteria</taxon>
        <taxon>Bacillati</taxon>
        <taxon>Bacillota</taxon>
        <taxon>Clostridia</taxon>
        <taxon>Peptostreptococcales</taxon>
        <taxon>Natronincolaceae</taxon>
        <taxon>Serpentinicella</taxon>
    </lineage>
</organism>
<keyword evidence="2" id="KW-1185">Reference proteome</keyword>
<evidence type="ECO:0000313" key="2">
    <source>
        <dbReference type="Proteomes" id="UP000295504"/>
    </source>
</evidence>
<dbReference type="AlphaFoldDB" id="A0A4R2TZY1"/>
<proteinExistence type="predicted"/>
<dbReference type="Proteomes" id="UP000295504">
    <property type="component" value="Unassembled WGS sequence"/>
</dbReference>
<dbReference type="EMBL" id="SLYC01000002">
    <property type="protein sequence ID" value="TCQ07085.1"/>
    <property type="molecule type" value="Genomic_DNA"/>
</dbReference>
<gene>
    <name evidence="1" type="ORF">EDD79_100281</name>
</gene>
<protein>
    <submittedName>
        <fullName evidence="1">Uncharacterized protein</fullName>
    </submittedName>
</protein>
<comment type="caution">
    <text evidence="1">The sequence shown here is derived from an EMBL/GenBank/DDBJ whole genome shotgun (WGS) entry which is preliminary data.</text>
</comment>
<evidence type="ECO:0000313" key="1">
    <source>
        <dbReference type="EMBL" id="TCQ07085.1"/>
    </source>
</evidence>
<sequence length="51" mass="5831">MQDKKPLTVGEFKQMMEGLILQLQNNGTQANIFTEVTLDRETKDNNESFLA</sequence>
<accession>A0A4R2TZY1</accession>
<name>A0A4R2TZY1_9FIRM</name>